<name>A0A8T0DEI1_9TREM</name>
<protein>
    <recommendedName>
        <fullName evidence="3">Reverse transcriptase domain-containing protein</fullName>
    </recommendedName>
</protein>
<reference evidence="1 2" key="1">
    <citation type="submission" date="2019-07" db="EMBL/GenBank/DDBJ databases">
        <title>Annotation for the trematode Paragonimus westermani.</title>
        <authorList>
            <person name="Choi Y.-J."/>
        </authorList>
    </citation>
    <scope>NUCLEOTIDE SEQUENCE [LARGE SCALE GENOMIC DNA]</scope>
    <source>
        <strain evidence="1">180907_Pwestermani</strain>
    </source>
</reference>
<sequence>MQDYRKEIFEMRSKRDNRPVAQKGYEWSVVAAFGSEEVRNALRNAAGMAPGVDKLLASEVLKWNLEAVAQLFNLLLVLGAPTSRLSLARLTFVLKVDEPATPADYRPIAVSSVLQRSELIDKLEGLDEGLRLTGIRLKNSKCRTLTIVKDRKRKHLVLFPCEYETLSGRIPCMEVDDTVRYPGLHFNWKGRLPIKSTVKAIDMLENLTEAPRKPYQRLEILKAFLISELKFELVMGNAHKNKLRKLDRLVRDKIRTWLRLPKDTTLAFTHSKIDGHGLGIPCLETTIPLEQRAKCERLVNSGTLEVANTVQSKAVVSDITVANVPIFVYGKPVNFKLEEDKAWGEALDKRALRLRGMRD</sequence>
<comment type="caution">
    <text evidence="1">The sequence shown here is derived from an EMBL/GenBank/DDBJ whole genome shotgun (WGS) entry which is preliminary data.</text>
</comment>
<dbReference type="OrthoDB" id="6286681at2759"/>
<dbReference type="AlphaFoldDB" id="A0A8T0DEI1"/>
<accession>A0A8T0DEI1</accession>
<organism evidence="1 2">
    <name type="scientific">Paragonimus westermani</name>
    <dbReference type="NCBI Taxonomy" id="34504"/>
    <lineage>
        <taxon>Eukaryota</taxon>
        <taxon>Metazoa</taxon>
        <taxon>Spiralia</taxon>
        <taxon>Lophotrochozoa</taxon>
        <taxon>Platyhelminthes</taxon>
        <taxon>Trematoda</taxon>
        <taxon>Digenea</taxon>
        <taxon>Plagiorchiida</taxon>
        <taxon>Troglotremata</taxon>
        <taxon>Troglotrematidae</taxon>
        <taxon>Paragonimus</taxon>
    </lineage>
</organism>
<keyword evidence="2" id="KW-1185">Reference proteome</keyword>
<proteinExistence type="predicted"/>
<evidence type="ECO:0000313" key="1">
    <source>
        <dbReference type="EMBL" id="KAF8565832.1"/>
    </source>
</evidence>
<gene>
    <name evidence="1" type="ORF">P879_11548</name>
</gene>
<dbReference type="Proteomes" id="UP000699462">
    <property type="component" value="Unassembled WGS sequence"/>
</dbReference>
<dbReference type="EMBL" id="JTDF01006033">
    <property type="protein sequence ID" value="KAF8565832.1"/>
    <property type="molecule type" value="Genomic_DNA"/>
</dbReference>
<evidence type="ECO:0008006" key="3">
    <source>
        <dbReference type="Google" id="ProtNLM"/>
    </source>
</evidence>
<evidence type="ECO:0000313" key="2">
    <source>
        <dbReference type="Proteomes" id="UP000699462"/>
    </source>
</evidence>